<organism evidence="1 2">
    <name type="scientific">Orbilia javanica</name>
    <dbReference type="NCBI Taxonomy" id="47235"/>
    <lineage>
        <taxon>Eukaryota</taxon>
        <taxon>Fungi</taxon>
        <taxon>Dikarya</taxon>
        <taxon>Ascomycota</taxon>
        <taxon>Pezizomycotina</taxon>
        <taxon>Orbiliomycetes</taxon>
        <taxon>Orbiliales</taxon>
        <taxon>Orbiliaceae</taxon>
        <taxon>Orbilia</taxon>
    </lineage>
</organism>
<reference evidence="1 2" key="1">
    <citation type="submission" date="2019-10" db="EMBL/GenBank/DDBJ databases">
        <authorList>
            <person name="Palmer J.M."/>
        </authorList>
    </citation>
    <scope>NUCLEOTIDE SEQUENCE [LARGE SCALE GENOMIC DNA]</scope>
    <source>
        <strain evidence="1 2">TWF718</strain>
    </source>
</reference>
<sequence length="115" mass="12608">MPVCLSVCLSVDMPICLSTWTQPMKLEETGRGIKQLSCLPKDRKMYSVCISDIAIRDAPAEYGAKGDNQEPGFQSQAQLSQYTVPIPIPPNCLYCTCALAALLQNAVGCFYRQSL</sequence>
<dbReference type="EMBL" id="JAVHNR010000005">
    <property type="protein sequence ID" value="KAK6342958.1"/>
    <property type="molecule type" value="Genomic_DNA"/>
</dbReference>
<gene>
    <name evidence="1" type="ORF">TWF718_008337</name>
</gene>
<dbReference type="Proteomes" id="UP001313282">
    <property type="component" value="Unassembled WGS sequence"/>
</dbReference>
<evidence type="ECO:0000313" key="2">
    <source>
        <dbReference type="Proteomes" id="UP001313282"/>
    </source>
</evidence>
<dbReference type="AlphaFoldDB" id="A0AAN8RD12"/>
<evidence type="ECO:0000313" key="1">
    <source>
        <dbReference type="EMBL" id="KAK6342958.1"/>
    </source>
</evidence>
<name>A0AAN8RD12_9PEZI</name>
<comment type="caution">
    <text evidence="1">The sequence shown here is derived from an EMBL/GenBank/DDBJ whole genome shotgun (WGS) entry which is preliminary data.</text>
</comment>
<keyword evidence="2" id="KW-1185">Reference proteome</keyword>
<proteinExistence type="predicted"/>
<protein>
    <submittedName>
        <fullName evidence="1">Uncharacterized protein</fullName>
    </submittedName>
</protein>
<accession>A0AAN8RD12</accession>